<dbReference type="SUPFAM" id="SSF52317">
    <property type="entry name" value="Class I glutamine amidotransferase-like"/>
    <property type="match status" value="1"/>
</dbReference>
<dbReference type="RefSeq" id="WP_293226654.1">
    <property type="nucleotide sequence ID" value="NZ_JBHLTN010000018.1"/>
</dbReference>
<evidence type="ECO:0000259" key="1">
    <source>
        <dbReference type="Pfam" id="PF00117"/>
    </source>
</evidence>
<dbReference type="EMBL" id="JBHLTN010000018">
    <property type="protein sequence ID" value="MFC0592969.1"/>
    <property type="molecule type" value="Genomic_DNA"/>
</dbReference>
<reference evidence="2 3" key="1">
    <citation type="submission" date="2024-09" db="EMBL/GenBank/DDBJ databases">
        <authorList>
            <person name="Sun Q."/>
            <person name="Mori K."/>
        </authorList>
    </citation>
    <scope>NUCLEOTIDE SEQUENCE [LARGE SCALE GENOMIC DNA]</scope>
    <source>
        <strain evidence="2 3">NCAIM B.02336</strain>
    </source>
</reference>
<dbReference type="Proteomes" id="UP001589834">
    <property type="component" value="Unassembled WGS sequence"/>
</dbReference>
<protein>
    <submittedName>
        <fullName evidence="2">Glutamine amidotransferase</fullName>
    </submittedName>
</protein>
<dbReference type="InterPro" id="IPR017926">
    <property type="entry name" value="GATASE"/>
</dbReference>
<gene>
    <name evidence="2" type="ORF">ACFFGG_10395</name>
</gene>
<organism evidence="2 3">
    <name type="scientific">Ottowia pentelensis</name>
    <dbReference type="NCBI Taxonomy" id="511108"/>
    <lineage>
        <taxon>Bacteria</taxon>
        <taxon>Pseudomonadati</taxon>
        <taxon>Pseudomonadota</taxon>
        <taxon>Betaproteobacteria</taxon>
        <taxon>Burkholderiales</taxon>
        <taxon>Comamonadaceae</taxon>
        <taxon>Ottowia</taxon>
    </lineage>
</organism>
<accession>A0ABV6PT00</accession>
<evidence type="ECO:0000313" key="3">
    <source>
        <dbReference type="Proteomes" id="UP001589834"/>
    </source>
</evidence>
<dbReference type="InterPro" id="IPR029062">
    <property type="entry name" value="Class_I_gatase-like"/>
</dbReference>
<feature type="domain" description="Glutamine amidotransferase" evidence="1">
    <location>
        <begin position="23"/>
        <end position="183"/>
    </location>
</feature>
<name>A0ABV6PT00_9BURK</name>
<dbReference type="Gene3D" id="3.40.50.880">
    <property type="match status" value="1"/>
</dbReference>
<dbReference type="CDD" id="cd01741">
    <property type="entry name" value="GATase1_1"/>
    <property type="match status" value="1"/>
</dbReference>
<dbReference type="PROSITE" id="PS51273">
    <property type="entry name" value="GATASE_TYPE_1"/>
    <property type="match status" value="1"/>
</dbReference>
<proteinExistence type="predicted"/>
<comment type="caution">
    <text evidence="2">The sequence shown here is derived from an EMBL/GenBank/DDBJ whole genome shotgun (WGS) entry which is preliminary data.</text>
</comment>
<sequence>MKAAIAIRHLDFEDLGTLAPLLAARGYGIHYVDATRDELTDRALQAADLIVVLGGPIGAFDESLYPFLADELSLVRARLASGRPLIGICLGAQLIARALGADVRPMGHKEIGFGPLTLTEAGRDSALAALGETPVLHWHGDQFAIPAGTQRLAGTQSCPHQAFALGVRVLGLQFHLEADPRELERWLVGHACELGQAGIDPRTLRHAAQALQDALPAASQAVFTRWLDAAEAEPSQTMTHSSP</sequence>
<dbReference type="InterPro" id="IPR044992">
    <property type="entry name" value="ChyE-like"/>
</dbReference>
<keyword evidence="2" id="KW-0315">Glutamine amidotransferase</keyword>
<dbReference type="PANTHER" id="PTHR42695:SF5">
    <property type="entry name" value="GLUTAMINE AMIDOTRANSFERASE YLR126C-RELATED"/>
    <property type="match status" value="1"/>
</dbReference>
<keyword evidence="3" id="KW-1185">Reference proteome</keyword>
<dbReference type="NCBIfam" id="NF005458">
    <property type="entry name" value="PRK07053.1"/>
    <property type="match status" value="1"/>
</dbReference>
<dbReference type="Pfam" id="PF00117">
    <property type="entry name" value="GATase"/>
    <property type="match status" value="1"/>
</dbReference>
<evidence type="ECO:0000313" key="2">
    <source>
        <dbReference type="EMBL" id="MFC0592969.1"/>
    </source>
</evidence>
<dbReference type="PANTHER" id="PTHR42695">
    <property type="entry name" value="GLUTAMINE AMIDOTRANSFERASE YLR126C-RELATED"/>
    <property type="match status" value="1"/>
</dbReference>